<organism evidence="26 27">
    <name type="scientific">Canis lupus familiaris</name>
    <name type="common">Dog</name>
    <name type="synonym">Canis familiaris</name>
    <dbReference type="NCBI Taxonomy" id="9615"/>
    <lineage>
        <taxon>Eukaryota</taxon>
        <taxon>Metazoa</taxon>
        <taxon>Chordata</taxon>
        <taxon>Craniata</taxon>
        <taxon>Vertebrata</taxon>
        <taxon>Euteleostomi</taxon>
        <taxon>Mammalia</taxon>
        <taxon>Eutheria</taxon>
        <taxon>Laurasiatheria</taxon>
        <taxon>Carnivora</taxon>
        <taxon>Caniformia</taxon>
        <taxon>Canidae</taxon>
        <taxon>Canis</taxon>
    </lineage>
</organism>
<keyword evidence="18" id="KW-0505">Motor protein</keyword>
<keyword evidence="8" id="KW-0597">Phosphoprotein</keyword>
<dbReference type="SMART" id="SM00015">
    <property type="entry name" value="IQ"/>
    <property type="match status" value="3"/>
</dbReference>
<dbReference type="InterPro" id="IPR019749">
    <property type="entry name" value="Band_41_domain"/>
</dbReference>
<dbReference type="CDD" id="cd13297">
    <property type="entry name" value="PH3_MyoX-like"/>
    <property type="match status" value="1"/>
</dbReference>
<dbReference type="Gene3D" id="1.25.40.530">
    <property type="entry name" value="MyTH4 domain"/>
    <property type="match status" value="1"/>
</dbReference>
<keyword evidence="16" id="KW-0206">Cytoskeleton</keyword>
<dbReference type="CDD" id="cd13296">
    <property type="entry name" value="PH2_MyoX"/>
    <property type="match status" value="1"/>
</dbReference>
<dbReference type="GO" id="GO:0003774">
    <property type="term" value="F:cytoskeletal motor activity"/>
    <property type="evidence" value="ECO:0007669"/>
    <property type="project" value="InterPro"/>
</dbReference>
<dbReference type="GO" id="GO:0005938">
    <property type="term" value="C:cell cortex"/>
    <property type="evidence" value="ECO:0007669"/>
    <property type="project" value="UniProtKB-SubCell"/>
</dbReference>
<dbReference type="Proteomes" id="UP000694542">
    <property type="component" value="Chromosome 4"/>
</dbReference>
<keyword evidence="11" id="KW-0112">Calmodulin-binding</keyword>
<evidence type="ECO:0000256" key="20">
    <source>
        <dbReference type="SAM" id="MobiDB-lite"/>
    </source>
</evidence>
<dbReference type="InterPro" id="IPR038185">
    <property type="entry name" value="MyTH4_dom_sf"/>
</dbReference>
<dbReference type="PROSITE" id="PS51456">
    <property type="entry name" value="MYOSIN_MOTOR"/>
    <property type="match status" value="1"/>
</dbReference>
<evidence type="ECO:0000256" key="15">
    <source>
        <dbReference type="ARBA" id="ARBA00023136"/>
    </source>
</evidence>
<feature type="transmembrane region" description="Helical" evidence="21">
    <location>
        <begin position="1496"/>
        <end position="1524"/>
    </location>
</feature>
<evidence type="ECO:0000256" key="1">
    <source>
        <dbReference type="ARBA" id="ARBA00004141"/>
    </source>
</evidence>
<dbReference type="SMART" id="SM00295">
    <property type="entry name" value="B41"/>
    <property type="match status" value="1"/>
</dbReference>
<dbReference type="InterPro" id="IPR031971">
    <property type="entry name" value="MYO10_CC"/>
</dbReference>
<evidence type="ECO:0000256" key="18">
    <source>
        <dbReference type="PROSITE-ProRule" id="PRU00782"/>
    </source>
</evidence>
<dbReference type="CDD" id="cd22560">
    <property type="entry name" value="RETR1_RHD"/>
    <property type="match status" value="1"/>
</dbReference>
<dbReference type="FunFam" id="2.30.29.30:FF:000196">
    <property type="entry name" value="unconventional myosin-X"/>
    <property type="match status" value="1"/>
</dbReference>
<dbReference type="Gene3D" id="1.20.80.10">
    <property type="match status" value="1"/>
</dbReference>
<dbReference type="SUPFAM" id="SSF50729">
    <property type="entry name" value="PH domain-like"/>
    <property type="match status" value="4"/>
</dbReference>
<feature type="domain" description="PH" evidence="22">
    <location>
        <begin position="741"/>
        <end position="846"/>
    </location>
</feature>
<dbReference type="Gene3D" id="1.20.5.190">
    <property type="match status" value="1"/>
</dbReference>
<dbReference type="Gene3D" id="2.30.29.30">
    <property type="entry name" value="Pleckstrin-homology domain (PH domain)/Phosphotyrosine-binding domain (PTB)"/>
    <property type="match status" value="4"/>
</dbReference>
<dbReference type="InterPro" id="IPR001849">
    <property type="entry name" value="PH_domain"/>
</dbReference>
<feature type="region of interest" description="Disordered" evidence="20">
    <location>
        <begin position="1619"/>
        <end position="1698"/>
    </location>
</feature>
<dbReference type="SUPFAM" id="SSF52540">
    <property type="entry name" value="P-loop containing nucleoside triphosphate hydrolases"/>
    <property type="match status" value="1"/>
</dbReference>
<dbReference type="InterPro" id="IPR057282">
    <property type="entry name" value="RETREG1-3-like_RHD"/>
</dbReference>
<feature type="domain" description="Myosin motor" evidence="25">
    <location>
        <begin position="1"/>
        <end position="96"/>
    </location>
</feature>
<dbReference type="GO" id="GO:0016459">
    <property type="term" value="C:myosin complex"/>
    <property type="evidence" value="ECO:0007669"/>
    <property type="project" value="UniProtKB-KW"/>
</dbReference>
<dbReference type="Pfam" id="PF00612">
    <property type="entry name" value="IQ"/>
    <property type="match status" value="3"/>
</dbReference>
<dbReference type="InterPro" id="IPR000857">
    <property type="entry name" value="MyTH4_dom"/>
</dbReference>
<dbReference type="InterPro" id="IPR051724">
    <property type="entry name" value="Actin_motor_Myosin"/>
</dbReference>
<dbReference type="Gene3D" id="1.20.5.170">
    <property type="match status" value="1"/>
</dbReference>
<feature type="compositionally biased region" description="Polar residues" evidence="20">
    <location>
        <begin position="1771"/>
        <end position="1790"/>
    </location>
</feature>
<keyword evidence="15 21" id="KW-0472">Membrane</keyword>
<dbReference type="GO" id="GO:0005516">
    <property type="term" value="F:calmodulin binding"/>
    <property type="evidence" value="ECO:0007669"/>
    <property type="project" value="UniProtKB-KW"/>
</dbReference>
<feature type="domain" description="MyTH4" evidence="24">
    <location>
        <begin position="896"/>
        <end position="1044"/>
    </location>
</feature>
<keyword evidence="14 19" id="KW-0175">Coiled coil</keyword>
<keyword evidence="17" id="KW-0966">Cell projection</keyword>
<dbReference type="PROSITE" id="PS51016">
    <property type="entry name" value="MYTH4"/>
    <property type="match status" value="1"/>
</dbReference>
<comment type="subcellular location">
    <subcellularLocation>
        <location evidence="2">Cell membrane</location>
    </subcellularLocation>
    <subcellularLocation>
        <location evidence="4">Cell projection</location>
        <location evidence="4">Ruffle</location>
    </subcellularLocation>
    <subcellularLocation>
        <location evidence="5">Cytoplasm</location>
        <location evidence="5">Cell cortex</location>
    </subcellularLocation>
    <subcellularLocation>
        <location evidence="3">Cytoplasm</location>
        <location evidence="3">Cytoskeleton</location>
    </subcellularLocation>
    <subcellularLocation>
        <location evidence="1">Membrane</location>
        <topology evidence="1">Multi-pass membrane protein</topology>
    </subcellularLocation>
</comment>
<dbReference type="InterPro" id="IPR027417">
    <property type="entry name" value="P-loop_NTPase"/>
</dbReference>
<feature type="domain" description="FERM" evidence="23">
    <location>
        <begin position="1049"/>
        <end position="1393"/>
    </location>
</feature>
<comment type="caution">
    <text evidence="18">Lacks conserved residue(s) required for the propagation of feature annotation.</text>
</comment>
<evidence type="ECO:0000256" key="2">
    <source>
        <dbReference type="ARBA" id="ARBA00004236"/>
    </source>
</evidence>
<evidence type="ECO:0000256" key="17">
    <source>
        <dbReference type="ARBA" id="ARBA00023273"/>
    </source>
</evidence>
<evidence type="ECO:0000256" key="16">
    <source>
        <dbReference type="ARBA" id="ARBA00023212"/>
    </source>
</evidence>
<dbReference type="PROSITE" id="PS50003">
    <property type="entry name" value="PH_DOMAIN"/>
    <property type="match status" value="2"/>
</dbReference>
<dbReference type="SMART" id="SM00233">
    <property type="entry name" value="PH"/>
    <property type="match status" value="2"/>
</dbReference>
<dbReference type="Ensembl" id="ENSCAFT00040029909.1">
    <property type="protein sequence ID" value="ENSCAFP00040025984.1"/>
    <property type="gene ID" value="ENSCAFG00040015013.1"/>
</dbReference>
<evidence type="ECO:0000259" key="23">
    <source>
        <dbReference type="PROSITE" id="PS50057"/>
    </source>
</evidence>
<evidence type="ECO:0000256" key="13">
    <source>
        <dbReference type="ARBA" id="ARBA00022990"/>
    </source>
</evidence>
<evidence type="ECO:0000259" key="25">
    <source>
        <dbReference type="PROSITE" id="PS51456"/>
    </source>
</evidence>
<dbReference type="Gene3D" id="6.20.240.20">
    <property type="match status" value="1"/>
</dbReference>
<dbReference type="InterPro" id="IPR041797">
    <property type="entry name" value="MyoX_FERM_C"/>
</dbReference>
<keyword evidence="10" id="KW-0677">Repeat</keyword>
<dbReference type="FunFam" id="3.10.20.90:FF:000126">
    <property type="entry name" value="unconventional myosin-X"/>
    <property type="match status" value="1"/>
</dbReference>
<evidence type="ECO:0000256" key="7">
    <source>
        <dbReference type="ARBA" id="ARBA00022475"/>
    </source>
</evidence>
<dbReference type="Pfam" id="PF24456">
    <property type="entry name" value="RHD_RETREG1-3"/>
    <property type="match status" value="1"/>
</dbReference>
<feature type="compositionally biased region" description="Basic and acidic residues" evidence="20">
    <location>
        <begin position="1672"/>
        <end position="1691"/>
    </location>
</feature>
<evidence type="ECO:0000313" key="26">
    <source>
        <dbReference type="Ensembl" id="ENSCAFP00040025984.1"/>
    </source>
</evidence>
<evidence type="ECO:0000256" key="21">
    <source>
        <dbReference type="SAM" id="Phobius"/>
    </source>
</evidence>
<feature type="transmembrane region" description="Helical" evidence="21">
    <location>
        <begin position="1414"/>
        <end position="1433"/>
    </location>
</feature>
<dbReference type="GO" id="GO:0005886">
    <property type="term" value="C:plasma membrane"/>
    <property type="evidence" value="ECO:0007669"/>
    <property type="project" value="UniProtKB-SubCell"/>
</dbReference>
<dbReference type="InterPro" id="IPR035963">
    <property type="entry name" value="FERM_2"/>
</dbReference>
<feature type="region of interest" description="Disordered" evidence="20">
    <location>
        <begin position="1732"/>
        <end position="1797"/>
    </location>
</feature>
<feature type="region of interest" description="Disordered" evidence="20">
    <location>
        <begin position="355"/>
        <end position="413"/>
    </location>
</feature>
<proteinExistence type="inferred from homology"/>
<dbReference type="SMART" id="SM00139">
    <property type="entry name" value="MyTH4"/>
    <property type="match status" value="1"/>
</dbReference>
<evidence type="ECO:0000256" key="12">
    <source>
        <dbReference type="ARBA" id="ARBA00022989"/>
    </source>
</evidence>
<evidence type="ECO:0000256" key="4">
    <source>
        <dbReference type="ARBA" id="ARBA00004466"/>
    </source>
</evidence>
<keyword evidence="18" id="KW-0518">Myosin</keyword>
<dbReference type="InterPro" id="IPR014352">
    <property type="entry name" value="FERM/acyl-CoA-bd_prot_sf"/>
</dbReference>
<dbReference type="FunFam" id="2.30.29.30:FF:000286">
    <property type="entry name" value="PH-protein kinase domain containing protein"/>
    <property type="match status" value="1"/>
</dbReference>
<dbReference type="FunFam" id="1.20.80.10:FF:000020">
    <property type="entry name" value="Unconventional myosin-X"/>
    <property type="match status" value="1"/>
</dbReference>
<dbReference type="PROSITE" id="PS50057">
    <property type="entry name" value="FERM_3"/>
    <property type="match status" value="1"/>
</dbReference>
<evidence type="ECO:0000256" key="19">
    <source>
        <dbReference type="SAM" id="Coils"/>
    </source>
</evidence>
<evidence type="ECO:0000259" key="24">
    <source>
        <dbReference type="PROSITE" id="PS51016"/>
    </source>
</evidence>
<sequence>MPDQFDQAVVLNQLRYSGMLETVRIRKAGYAVRRPFQDFYKRYKVLMRNAAVPDDIRGKCTALLQLYDSSNSEWQLGKTKVFLRESLEQKLEKQREEEVTRAAMVIRAHVLGYLARKQYRKVLYCVVIIQKNYRAFLLRRRFLHLRKAAIVFQKRLRGQIARRIYRQLLEEKRAEEEKRKWEEEERERERARREAELRTQQEEAARRQQELEALQKSQRAAELHCDLEKQKENKQVEEILRLEKEIEDLQRMKERQELSLTEASLQKLQQLRDEELRRLEDEACRAAQEFLESLNFDEIDECVRHIERSLSAGGEALGAEAPGAEGAEGAVAQRPSFNFSQPYPEEEVDEGFEADDDAFKDSPNPSEHGHSDQRTSGIRTSDESSEEDPYMNDTVVPVSPSADGSLLLGPSEPISVAGEPAYCMPQGGGALPSADGHYDYDRDDYEDGAATSGSSVTFSTSYGSQWSPDYRCSVGTYNSSGAYRFSSEGAQSSFEDSEEDFDSRFDTDDELSYRRDSVYSCVTLPYFHSFLYMKGGLMNSWKRRWCVLKDETFLWFRSKQEALKQGWLHKKGGGSSTLSRRNWKKRWFVLRQSKLMYFENDSEEKLKGTLEVRAAREIIDNTSKENGIDIIMADRTFHLIAESPEDASQWFSVLSQVHASTDQEIREMHDEQANPQNAVGTLDVGLIDSVCASDSPERPNSFVIITANRVLHCNADTPEEMHHWITLLQRSKGDTRVEGQEFIVRGWLHKEGKNSPKMSSLKLKKRWFVLTHNSLDYYKSSEKNALKLGTLVLNSLCSVVPPDEKIFKETGYWNITVYGRKHCYRLYTKLLNEATRWSSAIQNVTDTKAPIDTPTQQLIQDIKENCLNSDVVEQIYKRNPILRHTHHPLHSPLLPLPYGDINLNLLKDKGYTTLQDEAIKIFNSLQQLESMSDPIPIIQGILQTGHDLRPLRDELYCQLIKQTNKVPHPGSVGNLCSWQILTCLSCTFLPSRGILKYLRFHLRRIREQFPGTEMEKYSLFIYESLKKTKCREFVPSRDEIEALIHRQEMTSTVYCHGGGSCKITINSHTTAGEVVEKLIRGLAMEDSRNMFSLFEYNGSVDKAIESRTIVADVLAKFEKLAATSEVGDLPWKFYFKLYCFLDTDNVPKDSVEFAFMFEQAHEAVIRGHYPAPEENLQVLAALRLQYLQGDYSPHASLPPLEDVYSLQRLKARISQATKTFTPCERLEKRRTSFLEGTLRRSFRTGSVVRQKVEEEQMLDMWIKEEVSSARASIVDKWKKLQGVGQEQAMAKYMALIKEWPGYGSTLFDVECREGGFPQDLWLGVSADAVSVYKRGEGRPLEVFQYEHILSFGAPLANTYKIVVDERELLFETSEVVDVAKLMKAYISMIVKKRYSTSRSVSSQGSSRFLALTPWRVYHLISVMILGRVIMQIIKDMVLSRARGAQLWRSLSESWEVVNSKPDERPRFSHCIAESWMNFSLFLQEMSLFKQQSPGKFCLLVCSVCTFFTILGSYIPGVILSYLLLLCAFLCPLFKCNDIGQKIYSKIKSVLLKLDFGIGEYINQKKRKRSEADKEKSHKDDSELDLSALCPKISLTVAAKELSVSDTDVSEVSWTDNGTFNLSEGYTPQTDTSDDLDRPSEEVFSRDLSDFPSVENGMGTNDEDEFSLGLPTEQRRRKEQLDSGVRTSRERQSAAGLSLPLSSDQTFHLMRNLAGDAITAAVTAAIKEQLEGAQQALSQAAPSPGDDTDTEEGDDFELLDQSELDQIESELGLSQDQEAEAQQNKKSSGFLSNLLGGH</sequence>
<evidence type="ECO:0000259" key="22">
    <source>
        <dbReference type="PROSITE" id="PS50003"/>
    </source>
</evidence>
<evidence type="ECO:0000256" key="14">
    <source>
        <dbReference type="ARBA" id="ARBA00023054"/>
    </source>
</evidence>
<dbReference type="InterPro" id="IPR019748">
    <property type="entry name" value="FERM_central"/>
</dbReference>
<dbReference type="Pfam" id="PF00063">
    <property type="entry name" value="Myosin_head"/>
    <property type="match status" value="1"/>
</dbReference>
<keyword evidence="13" id="KW-0007">Acetylation</keyword>
<keyword evidence="7" id="KW-1003">Cell membrane</keyword>
<keyword evidence="9 21" id="KW-0812">Transmembrane</keyword>
<evidence type="ECO:0000256" key="3">
    <source>
        <dbReference type="ARBA" id="ARBA00004245"/>
    </source>
</evidence>
<evidence type="ECO:0000256" key="11">
    <source>
        <dbReference type="ARBA" id="ARBA00022860"/>
    </source>
</evidence>
<dbReference type="Pfam" id="PF00784">
    <property type="entry name" value="MyTH4"/>
    <property type="match status" value="1"/>
</dbReference>
<keyword evidence="18" id="KW-0009">Actin-binding</keyword>
<dbReference type="PANTHER" id="PTHR46049">
    <property type="entry name" value="AGAP003327-PA"/>
    <property type="match status" value="1"/>
</dbReference>
<dbReference type="Pfam" id="PF21989">
    <property type="entry name" value="RA_2"/>
    <property type="match status" value="1"/>
</dbReference>
<feature type="region of interest" description="Disordered" evidence="20">
    <location>
        <begin position="434"/>
        <end position="462"/>
    </location>
</feature>
<evidence type="ECO:0000256" key="10">
    <source>
        <dbReference type="ARBA" id="ARBA00022737"/>
    </source>
</evidence>
<dbReference type="InterPro" id="IPR055255">
    <property type="entry name" value="RETR1_RHD"/>
</dbReference>
<evidence type="ECO:0000256" key="5">
    <source>
        <dbReference type="ARBA" id="ARBA00004544"/>
    </source>
</evidence>
<dbReference type="Pfam" id="PF00373">
    <property type="entry name" value="FERM_M"/>
    <property type="match status" value="1"/>
</dbReference>
<dbReference type="FunFam" id="1.25.40.530:FF:000001">
    <property type="entry name" value="Pleckstrin homology domain-containing family H member 2"/>
    <property type="match status" value="1"/>
</dbReference>
<dbReference type="Gene3D" id="3.10.20.90">
    <property type="entry name" value="Phosphatidylinositol 3-kinase Catalytic Subunit, Chain A, domain 1"/>
    <property type="match status" value="1"/>
</dbReference>
<accession>A0A8C0SS12</accession>
<protein>
    <submittedName>
        <fullName evidence="26">Myosin X</fullName>
    </submittedName>
</protein>
<feature type="domain" description="PH" evidence="22">
    <location>
        <begin position="561"/>
        <end position="659"/>
    </location>
</feature>
<evidence type="ECO:0000256" key="8">
    <source>
        <dbReference type="ARBA" id="ARBA00022553"/>
    </source>
</evidence>
<dbReference type="CDD" id="cd14473">
    <property type="entry name" value="FERM_B-lobe"/>
    <property type="match status" value="1"/>
</dbReference>
<dbReference type="GO" id="GO:0005783">
    <property type="term" value="C:endoplasmic reticulum"/>
    <property type="evidence" value="ECO:0007669"/>
    <property type="project" value="UniProtKB-ARBA"/>
</dbReference>
<keyword evidence="16" id="KW-0963">Cytoplasm</keyword>
<dbReference type="GO" id="GO:0003779">
    <property type="term" value="F:actin binding"/>
    <property type="evidence" value="ECO:0007669"/>
    <property type="project" value="UniProtKB-KW"/>
</dbReference>
<dbReference type="OrthoDB" id="6108017at2759"/>
<gene>
    <name evidence="26" type="primary">MYO10</name>
</gene>
<feature type="compositionally biased region" description="Polar residues" evidence="20">
    <location>
        <begin position="451"/>
        <end position="462"/>
    </location>
</feature>
<dbReference type="SUPFAM" id="SSF47031">
    <property type="entry name" value="Second domain of FERM"/>
    <property type="match status" value="1"/>
</dbReference>
<name>A0A8C0SS12_CANLF</name>
<evidence type="ECO:0000256" key="6">
    <source>
        <dbReference type="ARBA" id="ARBA00022448"/>
    </source>
</evidence>
<dbReference type="InterPro" id="IPR000299">
    <property type="entry name" value="FERM_domain"/>
</dbReference>
<dbReference type="Pfam" id="PF16735">
    <property type="entry name" value="MYO10_CC"/>
    <property type="match status" value="1"/>
</dbReference>
<feature type="coiled-coil region" evidence="19">
    <location>
        <begin position="164"/>
        <end position="285"/>
    </location>
</feature>
<feature type="compositionally biased region" description="Basic and acidic residues" evidence="20">
    <location>
        <begin position="1634"/>
        <end position="1648"/>
    </location>
</feature>
<evidence type="ECO:0000256" key="9">
    <source>
        <dbReference type="ARBA" id="ARBA00022692"/>
    </source>
</evidence>
<reference evidence="26" key="2">
    <citation type="submission" date="2025-08" db="UniProtKB">
        <authorList>
            <consortium name="Ensembl"/>
        </authorList>
    </citation>
    <scope>IDENTIFICATION</scope>
</reference>
<dbReference type="InterPro" id="IPR011993">
    <property type="entry name" value="PH-like_dom_sf"/>
</dbReference>
<comment type="similarity">
    <text evidence="18">Belongs to the TRAFAC class myosin-kinesin ATPase superfamily. Myosin family.</text>
</comment>
<dbReference type="InterPro" id="IPR000048">
    <property type="entry name" value="IQ_motif_EF-hand-BS"/>
</dbReference>
<dbReference type="CDD" id="cd13202">
    <property type="entry name" value="FERM_C_MyoX"/>
    <property type="match status" value="1"/>
</dbReference>
<dbReference type="PROSITE" id="PS50096">
    <property type="entry name" value="IQ"/>
    <property type="match status" value="2"/>
</dbReference>
<keyword evidence="12 21" id="KW-1133">Transmembrane helix</keyword>
<dbReference type="InterPro" id="IPR001609">
    <property type="entry name" value="Myosin_head_motor_dom-like"/>
</dbReference>
<dbReference type="GO" id="GO:0001726">
    <property type="term" value="C:ruffle"/>
    <property type="evidence" value="ECO:0007669"/>
    <property type="project" value="UniProtKB-SubCell"/>
</dbReference>
<evidence type="ECO:0000313" key="27">
    <source>
        <dbReference type="Proteomes" id="UP000694542"/>
    </source>
</evidence>
<dbReference type="CDD" id="cd17206">
    <property type="entry name" value="FERM_F1_Myosin-X"/>
    <property type="match status" value="1"/>
</dbReference>
<feature type="compositionally biased region" description="Low complexity" evidence="20">
    <location>
        <begin position="1732"/>
        <end position="1744"/>
    </location>
</feature>
<dbReference type="FunFam" id="2.30.29.30:FF:000195">
    <property type="entry name" value="Unconventional myosin-X"/>
    <property type="match status" value="1"/>
</dbReference>
<dbReference type="PANTHER" id="PTHR46049:SF2">
    <property type="entry name" value="UNCONVENTIONAL MYOSIN-X"/>
    <property type="match status" value="1"/>
</dbReference>
<dbReference type="Pfam" id="PF00169">
    <property type="entry name" value="PH"/>
    <property type="match status" value="2"/>
</dbReference>
<keyword evidence="6" id="KW-0813">Transport</keyword>
<feature type="compositionally biased region" description="Polar residues" evidence="20">
    <location>
        <begin position="1619"/>
        <end position="1630"/>
    </location>
</feature>
<dbReference type="GO" id="GO:0005524">
    <property type="term" value="F:ATP binding"/>
    <property type="evidence" value="ECO:0007669"/>
    <property type="project" value="InterPro"/>
</dbReference>
<feature type="compositionally biased region" description="Acidic residues" evidence="20">
    <location>
        <begin position="1745"/>
        <end position="1767"/>
    </location>
</feature>
<reference evidence="26" key="1">
    <citation type="submission" date="2018-10" db="EMBL/GenBank/DDBJ databases">
        <title>De novo assembly of a Great Dane genome.</title>
        <authorList>
            <person name="Kidd J.M."/>
            <person name="Pendleton A.L."/>
            <person name="Shen F."/>
            <person name="Emery S."/>
        </authorList>
    </citation>
    <scope>NUCLEOTIDE SEQUENCE [LARGE SCALE GENOMIC DNA]</scope>
    <source>
        <strain evidence="26">Great Dane</strain>
    </source>
</reference>